<keyword evidence="10 13" id="KW-0496">Mitochondrion</keyword>
<dbReference type="GO" id="GO:0006592">
    <property type="term" value="P:ornithine biosynthetic process"/>
    <property type="evidence" value="ECO:0007669"/>
    <property type="project" value="TreeGrafter"/>
</dbReference>
<dbReference type="GO" id="GO:0005759">
    <property type="term" value="C:mitochondrial matrix"/>
    <property type="evidence" value="ECO:0007669"/>
    <property type="project" value="TreeGrafter"/>
</dbReference>
<evidence type="ECO:0000256" key="12">
    <source>
        <dbReference type="ARBA" id="ARBA00048372"/>
    </source>
</evidence>
<evidence type="ECO:0000313" key="16">
    <source>
        <dbReference type="Proteomes" id="UP000398389"/>
    </source>
</evidence>
<dbReference type="Gene3D" id="3.40.1160.10">
    <property type="entry name" value="Acetylglutamate kinase-like"/>
    <property type="match status" value="1"/>
</dbReference>
<keyword evidence="9" id="KW-0809">Transit peptide</keyword>
<evidence type="ECO:0000256" key="5">
    <source>
        <dbReference type="ARBA" id="ARBA00012697"/>
    </source>
</evidence>
<sequence length="698" mass="77422">MSIYTARSLVATGFRVAPTLPPALVAATHRSLHYSAPAHARTDNNNNTADSDDDAAAAPEHTFIKNSHPSQKSHGLHSTADAKDLILSVLRSTATKREARQYISRYTPLIGRDSDDILMRRQFVQDLLKDQSSSHSPLEYPATPYKTQLSKLNQQNSPDSFSSVDFKHVLRVAIIKIRDIKSIDPETFFKIGHTIVRLTKLGVSPIVVVEAGKERNDFLHLDNQPFRHYERAIMWKAAAVAGAIESASSNGSIRARPIEGLFEFKDPNSTIEDGDIPTNSLSIHNYPNTAPSNSSFPVTSNPLKTYTPVDNSNANRLKFSIPNLILLPLSHGIIPVVVPLAYDPVTSEEKLIVADDAVVYLVSEFARHYNHIVSVDKIIFIEPLGGIPSIERDGSHVFVNLTQELADITAELHLGFVDPTTREINLANLRTMDRALALLPNTASGLITTPTVASLSSSRNPIIYNILTDRPILSPSLPVVRKRTPTVETTILRKGMPVILMKSMTGIDLVKENKIGSIDLSRLWDLIEDSFGRKLDKEAYLKRINGKVAGIIIAGDYEGAAIITWEEPPTTKPQADENEPVIISELERIFRAADEVEKPHRVAYLDKFAVRSSSQGASGVADVVFKSMVITLFPDELLWRSRKVNPVNKWYFERSKGSLRLPNDSPWCVFWTGVGTREAESLSDYIDICNTIPSSWKM</sequence>
<evidence type="ECO:0000256" key="13">
    <source>
        <dbReference type="PIRNR" id="PIRNR007892"/>
    </source>
</evidence>
<dbReference type="EMBL" id="CABVLU010000002">
    <property type="protein sequence ID" value="VVT49480.1"/>
    <property type="molecule type" value="Genomic_DNA"/>
</dbReference>
<evidence type="ECO:0000256" key="7">
    <source>
        <dbReference type="ARBA" id="ARBA00022605"/>
    </source>
</evidence>
<keyword evidence="8 13" id="KW-0808">Transferase</keyword>
<reference evidence="15 16" key="1">
    <citation type="submission" date="2019-09" db="EMBL/GenBank/DDBJ databases">
        <authorList>
            <person name="Brejova B."/>
        </authorList>
    </citation>
    <scope>NUCLEOTIDE SEQUENCE [LARGE SCALE GENOMIC DNA]</scope>
</reference>
<evidence type="ECO:0000256" key="6">
    <source>
        <dbReference type="ARBA" id="ARBA00018802"/>
    </source>
</evidence>
<evidence type="ECO:0000256" key="1">
    <source>
        <dbReference type="ARBA" id="ARBA00002294"/>
    </source>
</evidence>
<dbReference type="GeneID" id="43581109"/>
<dbReference type="PROSITE" id="PS51731">
    <property type="entry name" value="GNAT_NAGS"/>
    <property type="match status" value="1"/>
</dbReference>
<gene>
    <name evidence="15" type="ORF">SAPINGB_P002290</name>
</gene>
<protein>
    <recommendedName>
        <fullName evidence="6 13">Amino-acid acetyltransferase, mitochondrial</fullName>
        <ecNumber evidence="5 13">2.3.1.1</ecNumber>
    </recommendedName>
    <alternativeName>
        <fullName evidence="13">Glutamate N-acetyltransferase</fullName>
    </alternativeName>
    <alternativeName>
        <fullName evidence="13">N-acetylglutamate synthase</fullName>
    </alternativeName>
</protein>
<evidence type="ECO:0000256" key="9">
    <source>
        <dbReference type="ARBA" id="ARBA00022946"/>
    </source>
</evidence>
<keyword evidence="11 13" id="KW-0012">Acyltransferase</keyword>
<dbReference type="RefSeq" id="XP_031852900.1">
    <property type="nucleotide sequence ID" value="XM_031997009.1"/>
</dbReference>
<dbReference type="PANTHER" id="PTHR23342">
    <property type="entry name" value="N-ACETYLGLUTAMATE SYNTHASE"/>
    <property type="match status" value="1"/>
</dbReference>
<dbReference type="GO" id="GO:0004042">
    <property type="term" value="F:L-glutamate N-acetyltransferase activity"/>
    <property type="evidence" value="ECO:0007669"/>
    <property type="project" value="InterPro"/>
</dbReference>
<dbReference type="EC" id="2.3.1.1" evidence="5 13"/>
<evidence type="ECO:0000256" key="8">
    <source>
        <dbReference type="ARBA" id="ARBA00022679"/>
    </source>
</evidence>
<keyword evidence="16" id="KW-1185">Reference proteome</keyword>
<dbReference type="Gene3D" id="3.40.630.30">
    <property type="match status" value="1"/>
</dbReference>
<comment type="function">
    <text evidence="1 13">N-acetylglutamate synthase involved in arginine biosynthesis.</text>
</comment>
<name>A0A5E8BF88_9ASCO</name>
<comment type="subcellular location">
    <subcellularLocation>
        <location evidence="2 13">Mitochondrion</location>
    </subcellularLocation>
</comment>
<evidence type="ECO:0000259" key="14">
    <source>
        <dbReference type="PROSITE" id="PS51731"/>
    </source>
</evidence>
<keyword evidence="7 13" id="KW-0028">Amino-acid biosynthesis</keyword>
<dbReference type="Proteomes" id="UP000398389">
    <property type="component" value="Unassembled WGS sequence"/>
</dbReference>
<dbReference type="InterPro" id="IPR006855">
    <property type="entry name" value="Vertebrate-like_GNAT_dom"/>
</dbReference>
<evidence type="ECO:0000256" key="11">
    <source>
        <dbReference type="ARBA" id="ARBA00023315"/>
    </source>
</evidence>
<comment type="similarity">
    <text evidence="4 13">Belongs to the acetyltransferase family.</text>
</comment>
<evidence type="ECO:0000256" key="10">
    <source>
        <dbReference type="ARBA" id="ARBA00023128"/>
    </source>
</evidence>
<dbReference type="GO" id="GO:0006526">
    <property type="term" value="P:L-arginine biosynthetic process"/>
    <property type="evidence" value="ECO:0007669"/>
    <property type="project" value="UniProtKB-UniPathway"/>
</dbReference>
<dbReference type="PANTHER" id="PTHR23342:SF4">
    <property type="entry name" value="AMINO-ACID ACETYLTRANSFERASE, MITOCHONDRIAL"/>
    <property type="match status" value="1"/>
</dbReference>
<dbReference type="UniPathway" id="UPA00068">
    <property type="reaction ID" value="UER00106"/>
</dbReference>
<comment type="pathway">
    <text evidence="3 13">Amino-acid biosynthesis; L-arginine biosynthesis; N(2)-acetyl-L-ornithine from L-glutamate: step 1/4.</text>
</comment>
<dbReference type="InterPro" id="IPR011190">
    <property type="entry name" value="GlcNAc_Synth_fun"/>
</dbReference>
<evidence type="ECO:0000256" key="4">
    <source>
        <dbReference type="ARBA" id="ARBA00008694"/>
    </source>
</evidence>
<accession>A0A5E8BF88</accession>
<dbReference type="PIRSF" id="PIRSF007892">
    <property type="entry name" value="NAGS_fungal"/>
    <property type="match status" value="1"/>
</dbReference>
<dbReference type="AlphaFoldDB" id="A0A5E8BF88"/>
<dbReference type="Pfam" id="PF04768">
    <property type="entry name" value="NAT"/>
    <property type="match status" value="1"/>
</dbReference>
<feature type="domain" description="N-acetyltransferase" evidence="14">
    <location>
        <begin position="507"/>
        <end position="695"/>
    </location>
</feature>
<evidence type="ECO:0000313" key="15">
    <source>
        <dbReference type="EMBL" id="VVT49480.1"/>
    </source>
</evidence>
<evidence type="ECO:0000256" key="2">
    <source>
        <dbReference type="ARBA" id="ARBA00004173"/>
    </source>
</evidence>
<comment type="catalytic activity">
    <reaction evidence="12 13">
        <text>L-glutamate + acetyl-CoA = N-acetyl-L-glutamate + CoA + H(+)</text>
        <dbReference type="Rhea" id="RHEA:24292"/>
        <dbReference type="ChEBI" id="CHEBI:15378"/>
        <dbReference type="ChEBI" id="CHEBI:29985"/>
        <dbReference type="ChEBI" id="CHEBI:44337"/>
        <dbReference type="ChEBI" id="CHEBI:57287"/>
        <dbReference type="ChEBI" id="CHEBI:57288"/>
        <dbReference type="EC" id="2.3.1.1"/>
    </reaction>
</comment>
<evidence type="ECO:0000256" key="3">
    <source>
        <dbReference type="ARBA" id="ARBA00004925"/>
    </source>
</evidence>
<organism evidence="15 16">
    <name type="scientific">Magnusiomyces paraingens</name>
    <dbReference type="NCBI Taxonomy" id="2606893"/>
    <lineage>
        <taxon>Eukaryota</taxon>
        <taxon>Fungi</taxon>
        <taxon>Dikarya</taxon>
        <taxon>Ascomycota</taxon>
        <taxon>Saccharomycotina</taxon>
        <taxon>Dipodascomycetes</taxon>
        <taxon>Dipodascales</taxon>
        <taxon>Dipodascaceae</taxon>
        <taxon>Magnusiomyces</taxon>
    </lineage>
</organism>
<dbReference type="OrthoDB" id="5585968at2759"/>
<proteinExistence type="inferred from homology"/>
<dbReference type="InterPro" id="IPR036393">
    <property type="entry name" value="AceGlu_kinase-like_sf"/>
</dbReference>